<dbReference type="InterPro" id="IPR000792">
    <property type="entry name" value="Tscrpt_reg_LuxR_C"/>
</dbReference>
<gene>
    <name evidence="5" type="ORF">SAMN04487859_103189</name>
</gene>
<organism evidence="5 6">
    <name type="scientific">Roseovarius lutimaris</name>
    <dbReference type="NCBI Taxonomy" id="1005928"/>
    <lineage>
        <taxon>Bacteria</taxon>
        <taxon>Pseudomonadati</taxon>
        <taxon>Pseudomonadota</taxon>
        <taxon>Alphaproteobacteria</taxon>
        <taxon>Rhodobacterales</taxon>
        <taxon>Roseobacteraceae</taxon>
        <taxon>Roseovarius</taxon>
    </lineage>
</organism>
<keyword evidence="3" id="KW-0804">Transcription</keyword>
<dbReference type="STRING" id="1005928.SAMN04487859_103189"/>
<name>A0A1I4ZFT6_9RHOB</name>
<evidence type="ECO:0000313" key="5">
    <source>
        <dbReference type="EMBL" id="SFN49037.1"/>
    </source>
</evidence>
<feature type="domain" description="HTH luxR-type" evidence="4">
    <location>
        <begin position="176"/>
        <end position="241"/>
    </location>
</feature>
<evidence type="ECO:0000256" key="3">
    <source>
        <dbReference type="ARBA" id="ARBA00023163"/>
    </source>
</evidence>
<dbReference type="PANTHER" id="PTHR44688:SF16">
    <property type="entry name" value="DNA-BINDING TRANSCRIPTIONAL ACTIVATOR DEVR_DOSR"/>
    <property type="match status" value="1"/>
</dbReference>
<evidence type="ECO:0000259" key="4">
    <source>
        <dbReference type="PROSITE" id="PS50043"/>
    </source>
</evidence>
<dbReference type="Gene3D" id="3.40.50.2300">
    <property type="match status" value="1"/>
</dbReference>
<keyword evidence="2" id="KW-0238">DNA-binding</keyword>
<dbReference type="GO" id="GO:0003677">
    <property type="term" value="F:DNA binding"/>
    <property type="evidence" value="ECO:0007669"/>
    <property type="project" value="UniProtKB-KW"/>
</dbReference>
<reference evidence="6" key="1">
    <citation type="submission" date="2016-10" db="EMBL/GenBank/DDBJ databases">
        <authorList>
            <person name="Varghese N."/>
            <person name="Submissions S."/>
        </authorList>
    </citation>
    <scope>NUCLEOTIDE SEQUENCE [LARGE SCALE GENOMIC DNA]</scope>
    <source>
        <strain evidence="6">DSM 28463</strain>
    </source>
</reference>
<dbReference type="PROSITE" id="PS50043">
    <property type="entry name" value="HTH_LUXR_2"/>
    <property type="match status" value="1"/>
</dbReference>
<dbReference type="GO" id="GO:0006355">
    <property type="term" value="P:regulation of DNA-templated transcription"/>
    <property type="evidence" value="ECO:0007669"/>
    <property type="project" value="InterPro"/>
</dbReference>
<dbReference type="SUPFAM" id="SSF52172">
    <property type="entry name" value="CheY-like"/>
    <property type="match status" value="1"/>
</dbReference>
<keyword evidence="1" id="KW-0805">Transcription regulation</keyword>
<dbReference type="Proteomes" id="UP000198599">
    <property type="component" value="Unassembled WGS sequence"/>
</dbReference>
<evidence type="ECO:0000256" key="2">
    <source>
        <dbReference type="ARBA" id="ARBA00023125"/>
    </source>
</evidence>
<evidence type="ECO:0000256" key="1">
    <source>
        <dbReference type="ARBA" id="ARBA00023015"/>
    </source>
</evidence>
<dbReference type="EMBL" id="FOVP01000003">
    <property type="protein sequence ID" value="SFN49037.1"/>
    <property type="molecule type" value="Genomic_DNA"/>
</dbReference>
<dbReference type="PANTHER" id="PTHR44688">
    <property type="entry name" value="DNA-BINDING TRANSCRIPTIONAL ACTIVATOR DEVR_DOSR"/>
    <property type="match status" value="1"/>
</dbReference>
<accession>A0A1I4ZFT6</accession>
<dbReference type="InterPro" id="IPR011006">
    <property type="entry name" value="CheY-like_superfamily"/>
</dbReference>
<keyword evidence="6" id="KW-1185">Reference proteome</keyword>
<dbReference type="SMART" id="SM00421">
    <property type="entry name" value="HTH_LUXR"/>
    <property type="match status" value="1"/>
</dbReference>
<dbReference type="PROSITE" id="PS00622">
    <property type="entry name" value="HTH_LUXR_1"/>
    <property type="match status" value="1"/>
</dbReference>
<dbReference type="AlphaFoldDB" id="A0A1I4ZFT6"/>
<dbReference type="Pfam" id="PF00196">
    <property type="entry name" value="GerE"/>
    <property type="match status" value="1"/>
</dbReference>
<proteinExistence type="predicted"/>
<dbReference type="CDD" id="cd06170">
    <property type="entry name" value="LuxR_C_like"/>
    <property type="match status" value="1"/>
</dbReference>
<dbReference type="InterPro" id="IPR016032">
    <property type="entry name" value="Sig_transdc_resp-reg_C-effctor"/>
</dbReference>
<dbReference type="PRINTS" id="PR00038">
    <property type="entry name" value="HTHLUXR"/>
</dbReference>
<sequence length="242" mass="26709">MRLHADFLFDFIGFRCLSVAIQMSDPYRNVLKTLMSDTDQTPPDVIVADRQLIVCQGLGSLVAQIPEVRLGPFATDMASLRKALSERPGPVIVVLGVRLADADLARALDMLRRDYARAMVVVVAEESEFAFIRSAIKAGAHGICMMDQILTSLPRILGHLIEGHSILPIEVLKRLSGEQTDVLTRREHEILGLLVDGLTNFQISARLGLSENTIKYYLKAIYQKLDVNSRGGAIAKYVAGTY</sequence>
<protein>
    <submittedName>
        <fullName evidence="5">Two component transcriptional regulator, LuxR family</fullName>
    </submittedName>
</protein>
<dbReference type="SUPFAM" id="SSF46894">
    <property type="entry name" value="C-terminal effector domain of the bipartite response regulators"/>
    <property type="match status" value="1"/>
</dbReference>
<evidence type="ECO:0000313" key="6">
    <source>
        <dbReference type="Proteomes" id="UP000198599"/>
    </source>
</evidence>